<proteinExistence type="predicted"/>
<dbReference type="InterPro" id="IPR001254">
    <property type="entry name" value="Trypsin_dom"/>
</dbReference>
<feature type="domain" description="Peptidase S1" evidence="1">
    <location>
        <begin position="74"/>
        <end position="110"/>
    </location>
</feature>
<evidence type="ECO:0000259" key="1">
    <source>
        <dbReference type="Pfam" id="PF00089"/>
    </source>
</evidence>
<keyword evidence="3" id="KW-1185">Reference proteome</keyword>
<name>A0A8S9WWK3_APOLU</name>
<dbReference type="EMBL" id="WIXP02000013">
    <property type="protein sequence ID" value="KAF6200491.1"/>
    <property type="molecule type" value="Genomic_DNA"/>
</dbReference>
<evidence type="ECO:0000313" key="3">
    <source>
        <dbReference type="Proteomes" id="UP000466442"/>
    </source>
</evidence>
<accession>A0A8S9WWK3</accession>
<comment type="caution">
    <text evidence="2">The sequence shown here is derived from an EMBL/GenBank/DDBJ whole genome shotgun (WGS) entry which is preliminary data.</text>
</comment>
<dbReference type="GO" id="GO:0004252">
    <property type="term" value="F:serine-type endopeptidase activity"/>
    <property type="evidence" value="ECO:0007669"/>
    <property type="project" value="InterPro"/>
</dbReference>
<dbReference type="Pfam" id="PF00089">
    <property type="entry name" value="Trypsin"/>
    <property type="match status" value="1"/>
</dbReference>
<dbReference type="Proteomes" id="UP000466442">
    <property type="component" value="Unassembled WGS sequence"/>
</dbReference>
<protein>
    <recommendedName>
        <fullName evidence="1">Peptidase S1 domain-containing protein</fullName>
    </recommendedName>
</protein>
<dbReference type="GO" id="GO:0006508">
    <property type="term" value="P:proteolysis"/>
    <property type="evidence" value="ECO:0007669"/>
    <property type="project" value="InterPro"/>
</dbReference>
<organism evidence="2 3">
    <name type="scientific">Apolygus lucorum</name>
    <name type="common">Small green plant bug</name>
    <name type="synonym">Lygocoris lucorum</name>
    <dbReference type="NCBI Taxonomy" id="248454"/>
    <lineage>
        <taxon>Eukaryota</taxon>
        <taxon>Metazoa</taxon>
        <taxon>Ecdysozoa</taxon>
        <taxon>Arthropoda</taxon>
        <taxon>Hexapoda</taxon>
        <taxon>Insecta</taxon>
        <taxon>Pterygota</taxon>
        <taxon>Neoptera</taxon>
        <taxon>Paraneoptera</taxon>
        <taxon>Hemiptera</taxon>
        <taxon>Heteroptera</taxon>
        <taxon>Panheteroptera</taxon>
        <taxon>Cimicomorpha</taxon>
        <taxon>Miridae</taxon>
        <taxon>Mirini</taxon>
        <taxon>Apolygus</taxon>
    </lineage>
</organism>
<dbReference type="InterPro" id="IPR009003">
    <property type="entry name" value="Peptidase_S1_PA"/>
</dbReference>
<dbReference type="AlphaFoldDB" id="A0A8S9WWK3"/>
<sequence length="182" mass="21197">MFGHQAGDSTRDYYKTFRYFVHLVREIPIWKNIPIHDSIYRHMQYDYDNEATWACLQTYEHLLIQEDIRYGFGGGDSGGPVVCGGHYIGVAAGAANPEHRGEKISLFTPHVEMLWENGFNQRRDMIAEYDRIRQNLERRKLRPPFDKKLNADVFDEPLLQASPRILDNVSLIITTMLVRLLL</sequence>
<evidence type="ECO:0000313" key="2">
    <source>
        <dbReference type="EMBL" id="KAF6200491.1"/>
    </source>
</evidence>
<reference evidence="2" key="1">
    <citation type="journal article" date="2021" name="Mol. Ecol. Resour.">
        <title>Apolygus lucorum genome provides insights into omnivorousness and mesophyll feeding.</title>
        <authorList>
            <person name="Liu Y."/>
            <person name="Liu H."/>
            <person name="Wang H."/>
            <person name="Huang T."/>
            <person name="Liu B."/>
            <person name="Yang B."/>
            <person name="Yin L."/>
            <person name="Li B."/>
            <person name="Zhang Y."/>
            <person name="Zhang S."/>
            <person name="Jiang F."/>
            <person name="Zhang X."/>
            <person name="Ren Y."/>
            <person name="Wang B."/>
            <person name="Wang S."/>
            <person name="Lu Y."/>
            <person name="Wu K."/>
            <person name="Fan W."/>
            <person name="Wang G."/>
        </authorList>
    </citation>
    <scope>NUCLEOTIDE SEQUENCE</scope>
    <source>
        <strain evidence="2">12Hb</strain>
    </source>
</reference>
<gene>
    <name evidence="2" type="ORF">GE061_004934</name>
</gene>
<dbReference type="SUPFAM" id="SSF50494">
    <property type="entry name" value="Trypsin-like serine proteases"/>
    <property type="match status" value="1"/>
</dbReference>